<dbReference type="Pfam" id="PF00370">
    <property type="entry name" value="FGGY_N"/>
    <property type="match status" value="1"/>
</dbReference>
<feature type="domain" description="Carbohydrate kinase FGGY N-terminal" evidence="3">
    <location>
        <begin position="19"/>
        <end position="257"/>
    </location>
</feature>
<accession>A0A6J5YVN5</accession>
<feature type="domain" description="Carbohydrate kinase FGGY C-terminal" evidence="4">
    <location>
        <begin position="271"/>
        <end position="452"/>
    </location>
</feature>
<dbReference type="AlphaFoldDB" id="A0A6J5YVN5"/>
<dbReference type="EMBL" id="CAESAG010000022">
    <property type="protein sequence ID" value="CAB4331990.1"/>
    <property type="molecule type" value="Genomic_DNA"/>
</dbReference>
<evidence type="ECO:0000259" key="3">
    <source>
        <dbReference type="Pfam" id="PF00370"/>
    </source>
</evidence>
<evidence type="ECO:0000313" key="5">
    <source>
        <dbReference type="EMBL" id="CAB4331990.1"/>
    </source>
</evidence>
<dbReference type="PIRSF" id="PIRSF000538">
    <property type="entry name" value="GlpK"/>
    <property type="match status" value="1"/>
</dbReference>
<evidence type="ECO:0000256" key="1">
    <source>
        <dbReference type="ARBA" id="ARBA00022679"/>
    </source>
</evidence>
<proteinExistence type="predicted"/>
<dbReference type="InterPro" id="IPR050406">
    <property type="entry name" value="FGGY_Carb_Kinase"/>
</dbReference>
<reference evidence="5" key="1">
    <citation type="submission" date="2020-05" db="EMBL/GenBank/DDBJ databases">
        <authorList>
            <person name="Chiriac C."/>
            <person name="Salcher M."/>
            <person name="Ghai R."/>
            <person name="Kavagutti S V."/>
        </authorList>
    </citation>
    <scope>NUCLEOTIDE SEQUENCE</scope>
</reference>
<evidence type="ECO:0000259" key="4">
    <source>
        <dbReference type="Pfam" id="PF02782"/>
    </source>
</evidence>
<dbReference type="SUPFAM" id="SSF53067">
    <property type="entry name" value="Actin-like ATPase domain"/>
    <property type="match status" value="2"/>
</dbReference>
<dbReference type="InterPro" id="IPR018485">
    <property type="entry name" value="FGGY_C"/>
</dbReference>
<evidence type="ECO:0000256" key="2">
    <source>
        <dbReference type="ARBA" id="ARBA00022777"/>
    </source>
</evidence>
<gene>
    <name evidence="5" type="ORF">UFOPK4080_00251</name>
</gene>
<dbReference type="Gene3D" id="3.30.420.40">
    <property type="match status" value="2"/>
</dbReference>
<dbReference type="InterPro" id="IPR018484">
    <property type="entry name" value="FGGY_N"/>
</dbReference>
<sequence length="514" mass="55340">MGASNPEDLCENCVMASLLLGIDIGTTAAKAVLVTPEGQVVSEGRSQYPTDHVAANWVEQNPEDWWRALCAATHEAMSKVTATKILGVAISSQAPTLLAVDSQGQPLRPAMIWMDRRAQAEAEELAAKFPNIAEITGNRADPFYVAAKILWFIRNEPQLYAKTKYFLQIPGYLNFKLTGKFGIDKPHASLLQLRSADQSQWSQELISAVGVNPELFPEISECSHLQGEVTTEASAQSGIPVGTPVFFGSVDGASAALEAGAIDPGVVAEMTGTSTVLIMPTDGTVRSSAFITMSHALPGRELQLGAMVASGASVQWLLEKILGNKDPIEKLTEAAQKVEPGSDGLLFLPYMMGERAPIWDTNARGVFFGLSLTTTPEAMLRAVLEGTAFALMHNIEIARSVGLVVDEVRSIGGGTKNRLWNQIKSDVLGVPVAILKESVGAPIGNAFIAGYGLGLYPHVRSAVTNAVTISERYQPDMKIHIHYQERYQRFRGLYENLKGEFEMSAKSATYGGGS</sequence>
<keyword evidence="2" id="KW-0418">Kinase</keyword>
<dbReference type="PANTHER" id="PTHR43095:SF5">
    <property type="entry name" value="XYLULOSE KINASE"/>
    <property type="match status" value="1"/>
</dbReference>
<dbReference type="GO" id="GO:0016301">
    <property type="term" value="F:kinase activity"/>
    <property type="evidence" value="ECO:0007669"/>
    <property type="project" value="UniProtKB-KW"/>
</dbReference>
<dbReference type="Pfam" id="PF02782">
    <property type="entry name" value="FGGY_C"/>
    <property type="match status" value="1"/>
</dbReference>
<dbReference type="InterPro" id="IPR000577">
    <property type="entry name" value="Carb_kinase_FGGY"/>
</dbReference>
<dbReference type="InterPro" id="IPR043129">
    <property type="entry name" value="ATPase_NBD"/>
</dbReference>
<dbReference type="GO" id="GO:0005975">
    <property type="term" value="P:carbohydrate metabolic process"/>
    <property type="evidence" value="ECO:0007669"/>
    <property type="project" value="InterPro"/>
</dbReference>
<protein>
    <submittedName>
        <fullName evidence="5">Unannotated protein</fullName>
    </submittedName>
</protein>
<organism evidence="5">
    <name type="scientific">freshwater metagenome</name>
    <dbReference type="NCBI Taxonomy" id="449393"/>
    <lineage>
        <taxon>unclassified sequences</taxon>
        <taxon>metagenomes</taxon>
        <taxon>ecological metagenomes</taxon>
    </lineage>
</organism>
<dbReference type="PANTHER" id="PTHR43095">
    <property type="entry name" value="SUGAR KINASE"/>
    <property type="match status" value="1"/>
</dbReference>
<dbReference type="CDD" id="cd07808">
    <property type="entry name" value="ASKHA_NBD_FGGY_EcXK-like"/>
    <property type="match status" value="1"/>
</dbReference>
<keyword evidence="1" id="KW-0808">Transferase</keyword>
<name>A0A6J5YVN5_9ZZZZ</name>